<evidence type="ECO:0000256" key="4">
    <source>
        <dbReference type="ARBA" id="ARBA00022968"/>
    </source>
</evidence>
<comment type="subcellular location">
    <subcellularLocation>
        <location evidence="1">Membrane</location>
        <topology evidence="1">Single-pass type II membrane protein</topology>
    </subcellularLocation>
</comment>
<dbReference type="Gene3D" id="3.90.550.50">
    <property type="match status" value="1"/>
</dbReference>
<evidence type="ECO:0000256" key="5">
    <source>
        <dbReference type="ARBA" id="ARBA00022989"/>
    </source>
</evidence>
<comment type="similarity">
    <text evidence="2">Belongs to the glycosyltransferase 31 family. Beta3-Gal-T subfamily.</text>
</comment>
<name>B8C087_THAPS</name>
<proteinExistence type="inferred from homology"/>
<evidence type="ECO:0008006" key="9">
    <source>
        <dbReference type="Google" id="ProtNLM"/>
    </source>
</evidence>
<dbReference type="KEGG" id="tps:THAPSDRAFT_262287"/>
<dbReference type="STRING" id="35128.B8C087"/>
<reference evidence="7 8" key="1">
    <citation type="journal article" date="2004" name="Science">
        <title>The genome of the diatom Thalassiosira pseudonana: ecology, evolution, and metabolism.</title>
        <authorList>
            <person name="Armbrust E.V."/>
            <person name="Berges J.A."/>
            <person name="Bowler C."/>
            <person name="Green B.R."/>
            <person name="Martinez D."/>
            <person name="Putnam N.H."/>
            <person name="Zhou S."/>
            <person name="Allen A.E."/>
            <person name="Apt K.E."/>
            <person name="Bechner M."/>
            <person name="Brzezinski M.A."/>
            <person name="Chaal B.K."/>
            <person name="Chiovitti A."/>
            <person name="Davis A.K."/>
            <person name="Demarest M.S."/>
            <person name="Detter J.C."/>
            <person name="Glavina T."/>
            <person name="Goodstein D."/>
            <person name="Hadi M.Z."/>
            <person name="Hellsten U."/>
            <person name="Hildebrand M."/>
            <person name="Jenkins B.D."/>
            <person name="Jurka J."/>
            <person name="Kapitonov V.V."/>
            <person name="Kroger N."/>
            <person name="Lau W.W."/>
            <person name="Lane T.W."/>
            <person name="Larimer F.W."/>
            <person name="Lippmeier J.C."/>
            <person name="Lucas S."/>
            <person name="Medina M."/>
            <person name="Montsant A."/>
            <person name="Obornik M."/>
            <person name="Parker M.S."/>
            <person name="Palenik B."/>
            <person name="Pazour G.J."/>
            <person name="Richardson P.M."/>
            <person name="Rynearson T.A."/>
            <person name="Saito M.A."/>
            <person name="Schwartz D.C."/>
            <person name="Thamatrakoln K."/>
            <person name="Valentin K."/>
            <person name="Vardi A."/>
            <person name="Wilkerson F.P."/>
            <person name="Rokhsar D.S."/>
        </authorList>
    </citation>
    <scope>NUCLEOTIDE SEQUENCE [LARGE SCALE GENOMIC DNA]</scope>
    <source>
        <strain evidence="7 8">CCMP1335</strain>
    </source>
</reference>
<protein>
    <recommendedName>
        <fullName evidence="9">N-acetylgalactosaminide beta-1,3-galactosyltransferase</fullName>
    </recommendedName>
</protein>
<dbReference type="Proteomes" id="UP000001449">
    <property type="component" value="Chromosome 4"/>
</dbReference>
<evidence type="ECO:0000313" key="7">
    <source>
        <dbReference type="EMBL" id="EED93019.1"/>
    </source>
</evidence>
<keyword evidence="4" id="KW-0735">Signal-anchor</keyword>
<dbReference type="PANTHER" id="PTHR23033">
    <property type="entry name" value="BETA1,3-GALACTOSYLTRANSFERASE"/>
    <property type="match status" value="1"/>
</dbReference>
<organism evidence="7 8">
    <name type="scientific">Thalassiosira pseudonana</name>
    <name type="common">Marine diatom</name>
    <name type="synonym">Cyclotella nana</name>
    <dbReference type="NCBI Taxonomy" id="35128"/>
    <lineage>
        <taxon>Eukaryota</taxon>
        <taxon>Sar</taxon>
        <taxon>Stramenopiles</taxon>
        <taxon>Ochrophyta</taxon>
        <taxon>Bacillariophyta</taxon>
        <taxon>Coscinodiscophyceae</taxon>
        <taxon>Thalassiosirophycidae</taxon>
        <taxon>Thalassiosirales</taxon>
        <taxon>Thalassiosiraceae</taxon>
        <taxon>Thalassiosira</taxon>
    </lineage>
</organism>
<feature type="non-terminal residue" evidence="7">
    <location>
        <position position="271"/>
    </location>
</feature>
<dbReference type="PaxDb" id="35128-Thaps262287"/>
<dbReference type="PANTHER" id="PTHR23033:SF14">
    <property type="entry name" value="GLYCOPROTEIN-N-ACETYLGALACTOSAMINE 3-BETA-GALACTOSYLTRANSFERASE 1-RELATED"/>
    <property type="match status" value="1"/>
</dbReference>
<dbReference type="InParanoid" id="B8C087"/>
<keyword evidence="3" id="KW-0812">Transmembrane</keyword>
<evidence type="ECO:0000256" key="1">
    <source>
        <dbReference type="ARBA" id="ARBA00004606"/>
    </source>
</evidence>
<dbReference type="FunFam" id="3.90.550.50:FF:000124">
    <property type="entry name" value="UDP-galactose:N-acetylgalactosamine-alpha-R beta 1,3-galactosyltransferase"/>
    <property type="match status" value="1"/>
</dbReference>
<keyword evidence="6" id="KW-0472">Membrane</keyword>
<keyword evidence="5" id="KW-1133">Transmembrane helix</keyword>
<dbReference type="AlphaFoldDB" id="B8C087"/>
<dbReference type="GO" id="GO:0016263">
    <property type="term" value="F:glycoprotein-N-acetylgalactosamine 3-beta-galactosyltransferase activity"/>
    <property type="evidence" value="ECO:0000318"/>
    <property type="project" value="GO_Central"/>
</dbReference>
<dbReference type="EMBL" id="CM000641">
    <property type="protein sequence ID" value="EED93019.1"/>
    <property type="molecule type" value="Genomic_DNA"/>
</dbReference>
<dbReference type="GO" id="GO:0016020">
    <property type="term" value="C:membrane"/>
    <property type="evidence" value="ECO:0007669"/>
    <property type="project" value="UniProtKB-SubCell"/>
</dbReference>
<dbReference type="GeneID" id="7451956"/>
<evidence type="ECO:0000256" key="6">
    <source>
        <dbReference type="ARBA" id="ARBA00023136"/>
    </source>
</evidence>
<accession>B8C087</accession>
<dbReference type="RefSeq" id="XP_002289482.1">
    <property type="nucleotide sequence ID" value="XM_002289446.1"/>
</dbReference>
<reference evidence="7 8" key="2">
    <citation type="journal article" date="2008" name="Nature">
        <title>The Phaeodactylum genome reveals the evolutionary history of diatom genomes.</title>
        <authorList>
            <person name="Bowler C."/>
            <person name="Allen A.E."/>
            <person name="Badger J.H."/>
            <person name="Grimwood J."/>
            <person name="Jabbari K."/>
            <person name="Kuo A."/>
            <person name="Maheswari U."/>
            <person name="Martens C."/>
            <person name="Maumus F."/>
            <person name="Otillar R.P."/>
            <person name="Rayko E."/>
            <person name="Salamov A."/>
            <person name="Vandepoele K."/>
            <person name="Beszteri B."/>
            <person name="Gruber A."/>
            <person name="Heijde M."/>
            <person name="Katinka M."/>
            <person name="Mock T."/>
            <person name="Valentin K."/>
            <person name="Verret F."/>
            <person name="Berges J.A."/>
            <person name="Brownlee C."/>
            <person name="Cadoret J.P."/>
            <person name="Chiovitti A."/>
            <person name="Choi C.J."/>
            <person name="Coesel S."/>
            <person name="De Martino A."/>
            <person name="Detter J.C."/>
            <person name="Durkin C."/>
            <person name="Falciatore A."/>
            <person name="Fournet J."/>
            <person name="Haruta M."/>
            <person name="Huysman M.J."/>
            <person name="Jenkins B.D."/>
            <person name="Jiroutova K."/>
            <person name="Jorgensen R.E."/>
            <person name="Joubert Y."/>
            <person name="Kaplan A."/>
            <person name="Kroger N."/>
            <person name="Kroth P.G."/>
            <person name="La Roche J."/>
            <person name="Lindquist E."/>
            <person name="Lommer M."/>
            <person name="Martin-Jezequel V."/>
            <person name="Lopez P.J."/>
            <person name="Lucas S."/>
            <person name="Mangogna M."/>
            <person name="McGinnis K."/>
            <person name="Medlin L.K."/>
            <person name="Montsant A."/>
            <person name="Oudot-Le Secq M.P."/>
            <person name="Napoli C."/>
            <person name="Obornik M."/>
            <person name="Parker M.S."/>
            <person name="Petit J.L."/>
            <person name="Porcel B.M."/>
            <person name="Poulsen N."/>
            <person name="Robison M."/>
            <person name="Rychlewski L."/>
            <person name="Rynearson T.A."/>
            <person name="Schmutz J."/>
            <person name="Shapiro H."/>
            <person name="Siaut M."/>
            <person name="Stanley M."/>
            <person name="Sussman M.R."/>
            <person name="Taylor A.R."/>
            <person name="Vardi A."/>
            <person name="von Dassow P."/>
            <person name="Vyverman W."/>
            <person name="Willis A."/>
            <person name="Wyrwicz L.S."/>
            <person name="Rokhsar D.S."/>
            <person name="Weissenbach J."/>
            <person name="Armbrust E.V."/>
            <person name="Green B.R."/>
            <person name="Van de Peer Y."/>
            <person name="Grigoriev I.V."/>
        </authorList>
    </citation>
    <scope>NUCLEOTIDE SEQUENCE [LARGE SCALE GENOMIC DNA]</scope>
    <source>
        <strain evidence="7 8">CCMP1335</strain>
    </source>
</reference>
<dbReference type="HOGENOM" id="CLU_035857_1_0_1"/>
<sequence>MLTEKVFVDLTNHEAAEKRAEHGLAQRKRVKIFCLVYTIEKFHDRIPPIRDTWGKNCDGFMVASTKTDAKLGTVNIPHEGPEEYNNIWQKVRAMWSYVYDNYYEKYDYFHIGGDDLYLIVENLRLYLEKESQTPLFLGRRFAEGGDRDRMFISGGSGYTMNKATLKTLVVDGFPNCFPHMKTFSEDVMVATCLRKMDIIPYDTKDEARGERYMPFQPGHHLTYTPPKNPKDDWYSNYSVDCLWGIDHSAAKSVAFHYIKEDLMRRMHAILY</sequence>
<evidence type="ECO:0000256" key="3">
    <source>
        <dbReference type="ARBA" id="ARBA00022692"/>
    </source>
</evidence>
<dbReference type="eggNOG" id="KOG2246">
    <property type="taxonomic scope" value="Eukaryota"/>
</dbReference>
<evidence type="ECO:0000313" key="8">
    <source>
        <dbReference type="Proteomes" id="UP000001449"/>
    </source>
</evidence>
<gene>
    <name evidence="7" type="ORF">THAPSDRAFT_262287</name>
</gene>
<dbReference type="InterPro" id="IPR026050">
    <property type="entry name" value="C1GALT1/C1GALT1_chp1"/>
</dbReference>
<keyword evidence="8" id="KW-1185">Reference proteome</keyword>
<evidence type="ECO:0000256" key="2">
    <source>
        <dbReference type="ARBA" id="ARBA00006462"/>
    </source>
</evidence>